<dbReference type="GO" id="GO:0005829">
    <property type="term" value="C:cytosol"/>
    <property type="evidence" value="ECO:0007669"/>
    <property type="project" value="TreeGrafter"/>
</dbReference>
<name>A0A0J5LUX1_PLUGE</name>
<dbReference type="InterPro" id="IPR024077">
    <property type="entry name" value="Neurolysin/TOP_dom2"/>
</dbReference>
<evidence type="ECO:0000313" key="1">
    <source>
        <dbReference type="EMBL" id="KMK13181.1"/>
    </source>
</evidence>
<evidence type="ECO:0000313" key="2">
    <source>
        <dbReference type="Proteomes" id="UP000036196"/>
    </source>
</evidence>
<dbReference type="PANTHER" id="PTHR43660">
    <property type="entry name" value="DIPEPTIDYL CARBOXYPEPTIDASE"/>
    <property type="match status" value="1"/>
</dbReference>
<dbReference type="GO" id="GO:0004180">
    <property type="term" value="F:carboxypeptidase activity"/>
    <property type="evidence" value="ECO:0007669"/>
    <property type="project" value="TreeGrafter"/>
</dbReference>
<comment type="caution">
    <text evidence="1">The sequence shown here is derived from an EMBL/GenBank/DDBJ whole genome shotgun (WGS) entry which is preliminary data.</text>
</comment>
<reference evidence="1 2" key="1">
    <citation type="submission" date="2015-05" db="EMBL/GenBank/DDBJ databases">
        <title>Genome sequences of Pluralibacter gergoviae.</title>
        <authorList>
            <person name="Greninger A.L."/>
            <person name="Miller S."/>
        </authorList>
    </citation>
    <scope>NUCLEOTIDE SEQUENCE [LARGE SCALE GENOMIC DNA]</scope>
    <source>
        <strain evidence="1 2">JS81F13</strain>
    </source>
</reference>
<protein>
    <submittedName>
        <fullName evidence="1">Peptidyl-dipeptidase</fullName>
    </submittedName>
</protein>
<dbReference type="GO" id="GO:0006508">
    <property type="term" value="P:proteolysis"/>
    <property type="evidence" value="ECO:0007669"/>
    <property type="project" value="InterPro"/>
</dbReference>
<dbReference type="SUPFAM" id="SSF55486">
    <property type="entry name" value="Metalloproteases ('zincins'), catalytic domain"/>
    <property type="match status" value="1"/>
</dbReference>
<proteinExistence type="predicted"/>
<dbReference type="AlphaFoldDB" id="A0A0J5LUX1"/>
<dbReference type="PANTHER" id="PTHR43660:SF1">
    <property type="entry name" value="DIPEPTIDYL CARBOXYPEPTIDASE"/>
    <property type="match status" value="1"/>
</dbReference>
<organism evidence="1 2">
    <name type="scientific">Pluralibacter gergoviae</name>
    <name type="common">Enterobacter gergoviae</name>
    <dbReference type="NCBI Taxonomy" id="61647"/>
    <lineage>
        <taxon>Bacteria</taxon>
        <taxon>Pseudomonadati</taxon>
        <taxon>Pseudomonadota</taxon>
        <taxon>Gammaproteobacteria</taxon>
        <taxon>Enterobacterales</taxon>
        <taxon>Enterobacteriaceae</taxon>
        <taxon>Pluralibacter</taxon>
    </lineage>
</organism>
<accession>A0A0J5LUX1</accession>
<dbReference type="GO" id="GO:0004222">
    <property type="term" value="F:metalloendopeptidase activity"/>
    <property type="evidence" value="ECO:0007669"/>
    <property type="project" value="InterPro"/>
</dbReference>
<dbReference type="Proteomes" id="UP000036196">
    <property type="component" value="Unassembled WGS sequence"/>
</dbReference>
<dbReference type="Gene3D" id="1.10.1370.40">
    <property type="match status" value="1"/>
</dbReference>
<dbReference type="InterPro" id="IPR045090">
    <property type="entry name" value="Pept_M3A_M3B"/>
</dbReference>
<keyword evidence="2" id="KW-1185">Reference proteome</keyword>
<sequence length="260" mass="28613">MSSQNPFLSASLLPYQAPRFDLITEAHYQPAFEEGLKRKRMEVAAIADNPAAATFENTLVALERSGELLDRVTAVFFAMAAAHTSDTIQQLEETFAAGLAALDNDIYLNPALFARVEQVRAQNDAPDDESRRLVEVIYQRFVLAGANLSDSDKQILRGLNTEAAALATQFNHRLLAAAKGGGLVLEAREQLDGFSDDEIAAAADAAREKGLEGRWLIPLLNFTQQPALARLRDRQVRERLFNAGWRATTSTTRRLSPTLS</sequence>
<dbReference type="EMBL" id="LDZF01000012">
    <property type="protein sequence ID" value="KMK13181.1"/>
    <property type="molecule type" value="Genomic_DNA"/>
</dbReference>
<dbReference type="Gene3D" id="1.10.1370.10">
    <property type="entry name" value="Neurolysin, domain 3"/>
    <property type="match status" value="1"/>
</dbReference>
<gene>
    <name evidence="1" type="ORF">ABW06_12790</name>
</gene>
<dbReference type="PATRIC" id="fig|61647.15.peg.703"/>